<name>A0A6N1AF59_9PROT</name>
<feature type="domain" description="YjiS-like" evidence="2">
    <location>
        <begin position="45"/>
        <end position="77"/>
    </location>
</feature>
<feature type="region of interest" description="Disordered" evidence="1">
    <location>
        <begin position="1"/>
        <end position="26"/>
    </location>
</feature>
<evidence type="ECO:0000313" key="3">
    <source>
        <dbReference type="EMBL" id="QKS50315.1"/>
    </source>
</evidence>
<geneLocation type="plasmid" evidence="3 4">
    <name>unnamed3</name>
</geneLocation>
<keyword evidence="4" id="KW-1185">Reference proteome</keyword>
<protein>
    <submittedName>
        <fullName evidence="3">DUF1127 domain-containing protein</fullName>
    </submittedName>
</protein>
<dbReference type="OrthoDB" id="8096613at2"/>
<evidence type="ECO:0000313" key="4">
    <source>
        <dbReference type="Proteomes" id="UP000509702"/>
    </source>
</evidence>
<accession>A0A6N1AF59</accession>
<dbReference type="Pfam" id="PF06568">
    <property type="entry name" value="YjiS-like"/>
    <property type="match status" value="1"/>
</dbReference>
<dbReference type="KEGG" id="aoz:HUE56_06575"/>
<sequence length="87" mass="9901">MEDPMRHTDVTSSSGPYTAAPGAVPAADRVTRVASRPLWRLLDVLFSAMERRKQRHALMRLDDHQLKDIGVSRSEVEQEVSKPFWRG</sequence>
<organism evidence="3 4">
    <name type="scientific">Azospirillum oryzae</name>
    <dbReference type="NCBI Taxonomy" id="286727"/>
    <lineage>
        <taxon>Bacteria</taxon>
        <taxon>Pseudomonadati</taxon>
        <taxon>Pseudomonadota</taxon>
        <taxon>Alphaproteobacteria</taxon>
        <taxon>Rhodospirillales</taxon>
        <taxon>Azospirillaceae</taxon>
        <taxon>Azospirillum</taxon>
    </lineage>
</organism>
<dbReference type="AlphaFoldDB" id="A0A6N1AF59"/>
<proteinExistence type="predicted"/>
<evidence type="ECO:0000256" key="1">
    <source>
        <dbReference type="SAM" id="MobiDB-lite"/>
    </source>
</evidence>
<evidence type="ECO:0000259" key="2">
    <source>
        <dbReference type="Pfam" id="PF06568"/>
    </source>
</evidence>
<reference evidence="3 4" key="1">
    <citation type="submission" date="2020-06" db="EMBL/GenBank/DDBJ databases">
        <title>Complete genome of Azosprillum oryzae KACC14407.</title>
        <authorList>
            <person name="Kim M."/>
            <person name="Park Y.-J."/>
            <person name="Shin J.-H."/>
        </authorList>
    </citation>
    <scope>NUCLEOTIDE SEQUENCE [LARGE SCALE GENOMIC DNA]</scope>
    <source>
        <strain evidence="3 4">KACC 14407</strain>
        <plasmid evidence="3 4">unnamed3</plasmid>
    </source>
</reference>
<dbReference type="EMBL" id="CP054617">
    <property type="protein sequence ID" value="QKS50315.1"/>
    <property type="molecule type" value="Genomic_DNA"/>
</dbReference>
<dbReference type="InterPro" id="IPR009506">
    <property type="entry name" value="YjiS-like"/>
</dbReference>
<gene>
    <name evidence="3" type="ORF">HUE56_06575</name>
</gene>
<keyword evidence="3" id="KW-0614">Plasmid</keyword>
<dbReference type="Proteomes" id="UP000509702">
    <property type="component" value="Plasmid unnamed3"/>
</dbReference>